<reference evidence="1" key="1">
    <citation type="journal article" date="2014" name="Nat. Commun.">
        <title>The tobacco genome sequence and its comparison with those of tomato and potato.</title>
        <authorList>
            <person name="Sierro N."/>
            <person name="Battey J.N."/>
            <person name="Ouadi S."/>
            <person name="Bakaher N."/>
            <person name="Bovet L."/>
            <person name="Willig A."/>
            <person name="Goepfert S."/>
            <person name="Peitsch M.C."/>
            <person name="Ivanov N.V."/>
        </authorList>
    </citation>
    <scope>NUCLEOTIDE SEQUENCE [LARGE SCALE GENOMIC DNA]</scope>
</reference>
<dbReference type="RefSeq" id="XP_075108861.1">
    <property type="nucleotide sequence ID" value="XM_075252760.1"/>
</dbReference>
<name>A0AC58UH88_TOBAC</name>
<protein>
    <submittedName>
        <fullName evidence="2">B3 domain-containing protein REM14-like</fullName>
    </submittedName>
</protein>
<evidence type="ECO:0000313" key="2">
    <source>
        <dbReference type="RefSeq" id="XP_075108861.1"/>
    </source>
</evidence>
<sequence length="550" mass="62667">MTSMKKVPPKKSHFFKPILPGFKNGLKIPVGFLKYLKGHDNVHAILRRGGKKWVMKVNGRRMEDGWTEFAEEHDLQLGDMLVFRHEGNMEFNVSIFGSSCCEREYAAYMQEDEDEEEETPKKFDLEEKPKANIKASDKAFPNVEAAEKDKHLTHSHFICTIRPYCLSKHFVAVPRQFALKNRLNNRKCMIIIRNERRSWTFSLYTSSNNTYFGRGWREFCIEKCLKEGDRVMFEIISNGETPVFVFQDLRGSPSLHPEVKKNYLDAKRIKTMDATSPKVQVPASTSADANPHFISTIKPYTIKHHVLYLPLAFVKSNGLMNRHCEMILVNEKRRSWSVQLGQMGHHFGIKRGWREFVRANGVQVGDIYKFELINNGTIPITHFHCEYIYVYILVRMPRITPSEAIDKIQKLLVMGKETGTEASEYNKILSPLTGFSKRRLRLAGTVVVNGEGQKLVSQKTQAAAPLVAPVVDQQNGRNDNGNFSQSDNYLTHLVELDSRLPKNDSGMNKVLSECGVSSSNVSTMVQPQLNAHVDENPQKSMANKDPVALA</sequence>
<dbReference type="Proteomes" id="UP000790787">
    <property type="component" value="Chromosome 5"/>
</dbReference>
<reference evidence="2" key="2">
    <citation type="submission" date="2025-08" db="UniProtKB">
        <authorList>
            <consortium name="RefSeq"/>
        </authorList>
    </citation>
    <scope>IDENTIFICATION</scope>
    <source>
        <tissue evidence="2">Leaf</tissue>
    </source>
</reference>
<organism evidence="1 2">
    <name type="scientific">Nicotiana tabacum</name>
    <name type="common">Common tobacco</name>
    <dbReference type="NCBI Taxonomy" id="4097"/>
    <lineage>
        <taxon>Eukaryota</taxon>
        <taxon>Viridiplantae</taxon>
        <taxon>Streptophyta</taxon>
        <taxon>Embryophyta</taxon>
        <taxon>Tracheophyta</taxon>
        <taxon>Spermatophyta</taxon>
        <taxon>Magnoliopsida</taxon>
        <taxon>eudicotyledons</taxon>
        <taxon>Gunneridae</taxon>
        <taxon>Pentapetalae</taxon>
        <taxon>asterids</taxon>
        <taxon>lamiids</taxon>
        <taxon>Solanales</taxon>
        <taxon>Solanaceae</taxon>
        <taxon>Nicotianoideae</taxon>
        <taxon>Nicotianeae</taxon>
        <taxon>Nicotiana</taxon>
    </lineage>
</organism>
<proteinExistence type="predicted"/>
<evidence type="ECO:0000313" key="1">
    <source>
        <dbReference type="Proteomes" id="UP000790787"/>
    </source>
</evidence>
<gene>
    <name evidence="2" type="primary">LOC107823331</name>
</gene>
<keyword evidence="1" id="KW-1185">Reference proteome</keyword>
<accession>A0AC58UH88</accession>